<dbReference type="SUPFAM" id="SSF48726">
    <property type="entry name" value="Immunoglobulin"/>
    <property type="match status" value="2"/>
</dbReference>
<dbReference type="PROSITE" id="PS50835">
    <property type="entry name" value="IG_LIKE"/>
    <property type="match status" value="2"/>
</dbReference>
<keyword evidence="2 5" id="KW-0853">WD repeat</keyword>
<evidence type="ECO:0000313" key="10">
    <source>
        <dbReference type="Proteomes" id="UP001166052"/>
    </source>
</evidence>
<dbReference type="SMART" id="SM00409">
    <property type="entry name" value="IG"/>
    <property type="match status" value="1"/>
</dbReference>
<feature type="domain" description="SOCS box" evidence="7">
    <location>
        <begin position="559"/>
        <end position="598"/>
    </location>
</feature>
<dbReference type="SUPFAM" id="SSF158235">
    <property type="entry name" value="SOCS box-like"/>
    <property type="match status" value="1"/>
</dbReference>
<dbReference type="SMART" id="SM00253">
    <property type="entry name" value="SOCS"/>
    <property type="match status" value="1"/>
</dbReference>
<sequence>MSVFFHPSPAGPPTGSPQCFSSLSPSSSSELLLLCSWPGGHPEPTLLWKEDNTKPAGLRQQLNVSRRTDNLVVTMNSTGLYDGQTFKCVGWHPELQDTTEKACAVTLRAPYPVGYPLVTGFAKHNVTLSCSDQVSNPPAKITWMRKEEIRNSSKYVISQVGPVSSLTIVNCSKDTDEGIYFCKTENPLLREMEVYLTIKRNYFGNEDHNEVLVLVDTDDEISLDDNKEPERQTSPAKKATLIQELVPLHPQPLDRRSGCETWSLEFSPDGSYFAWSMGHGIVKLVPWPLEDKIRVPRNNACKPCFSTTGRQENNSAKEKTLDCGQIVWSLAFGPRGFQGREGNTRPSKYFLSTLILATGLNNGFIKVWDVKTGNFLFCLTGHQDVVRDLAFAPNGGWSLVSASRDKTLHIWNLTKGADTNPKVLKGHTQWVYCCRVSPNCSMIASVSGEKYVFLWSMRSYTFIRKLEGHRNYVISCDFSPDGALLITAAFDHQVRLWDPYTGKTLIELCHYFPGPLSNTIHDVLLRSVRFSPEGLYFATVAEDSTRDGHVQFWCSPMVIPSLRHLCRQTLRNFLSTHQVLALPIPTKMKDFLTYRSLTAHRGDSALHHSQEVISLN</sequence>
<feature type="non-terminal residue" evidence="9">
    <location>
        <position position="1"/>
    </location>
</feature>
<dbReference type="InterPro" id="IPR051983">
    <property type="entry name" value="WSB_SOCS-box_domain"/>
</dbReference>
<dbReference type="PROSITE" id="PS50225">
    <property type="entry name" value="SOCS"/>
    <property type="match status" value="1"/>
</dbReference>
<comment type="caution">
    <text evidence="9">The sequence shown here is derived from an EMBL/GenBank/DDBJ whole genome shotgun (WGS) entry which is preliminary data.</text>
</comment>
<protein>
    <submittedName>
        <fullName evidence="9">WSB2 protein</fullName>
    </submittedName>
</protein>
<accession>A0ABS2YY21</accession>
<evidence type="ECO:0000256" key="1">
    <source>
        <dbReference type="ARBA" id="ARBA00004906"/>
    </source>
</evidence>
<dbReference type="Pfam" id="PF00400">
    <property type="entry name" value="WD40"/>
    <property type="match status" value="3"/>
</dbReference>
<dbReference type="InterPro" id="IPR036179">
    <property type="entry name" value="Ig-like_dom_sf"/>
</dbReference>
<evidence type="ECO:0000256" key="2">
    <source>
        <dbReference type="ARBA" id="ARBA00022574"/>
    </source>
</evidence>
<dbReference type="InterPro" id="IPR003599">
    <property type="entry name" value="Ig_sub"/>
</dbReference>
<feature type="domain" description="Ig-like" evidence="8">
    <location>
        <begin position="93"/>
        <end position="195"/>
    </location>
</feature>
<dbReference type="CDD" id="cd00096">
    <property type="entry name" value="Ig"/>
    <property type="match status" value="1"/>
</dbReference>
<feature type="repeat" description="WD" evidence="5">
    <location>
        <begin position="424"/>
        <end position="465"/>
    </location>
</feature>
<evidence type="ECO:0000259" key="8">
    <source>
        <dbReference type="PROSITE" id="PS50835"/>
    </source>
</evidence>
<dbReference type="EMBL" id="JAAWVN010010014">
    <property type="protein sequence ID" value="MBN3290872.1"/>
    <property type="molecule type" value="Genomic_DNA"/>
</dbReference>
<dbReference type="PROSITE" id="PS50294">
    <property type="entry name" value="WD_REPEATS_REGION"/>
    <property type="match status" value="2"/>
</dbReference>
<dbReference type="PROSITE" id="PS50082">
    <property type="entry name" value="WD_REPEATS_2"/>
    <property type="match status" value="3"/>
</dbReference>
<dbReference type="Gene3D" id="2.60.40.10">
    <property type="entry name" value="Immunoglobulins"/>
    <property type="match status" value="2"/>
</dbReference>
<feature type="repeat" description="WD" evidence="5">
    <location>
        <begin position="466"/>
        <end position="507"/>
    </location>
</feature>
<dbReference type="SUPFAM" id="SSF50998">
    <property type="entry name" value="Quinoprotein alcohol dehydrogenase-like"/>
    <property type="match status" value="1"/>
</dbReference>
<evidence type="ECO:0000256" key="6">
    <source>
        <dbReference type="SAM" id="MobiDB-lite"/>
    </source>
</evidence>
<dbReference type="InterPro" id="IPR019775">
    <property type="entry name" value="WD40_repeat_CS"/>
</dbReference>
<dbReference type="Proteomes" id="UP001166052">
    <property type="component" value="Unassembled WGS sequence"/>
</dbReference>
<dbReference type="SMART" id="SM00320">
    <property type="entry name" value="WD40"/>
    <property type="match status" value="5"/>
</dbReference>
<dbReference type="CDD" id="cd00200">
    <property type="entry name" value="WD40"/>
    <property type="match status" value="1"/>
</dbReference>
<reference evidence="9" key="1">
    <citation type="journal article" date="2021" name="Cell">
        <title>Tracing the genetic footprints of vertebrate landing in non-teleost ray-finned fishes.</title>
        <authorList>
            <person name="Bi X."/>
            <person name="Wang K."/>
            <person name="Yang L."/>
            <person name="Pan H."/>
            <person name="Jiang H."/>
            <person name="Wei Q."/>
            <person name="Fang M."/>
            <person name="Yu H."/>
            <person name="Zhu C."/>
            <person name="Cai Y."/>
            <person name="He Y."/>
            <person name="Gan X."/>
            <person name="Zeng H."/>
            <person name="Yu D."/>
            <person name="Zhu Y."/>
            <person name="Jiang H."/>
            <person name="Qiu Q."/>
            <person name="Yang H."/>
            <person name="Zhang Y.E."/>
            <person name="Wang W."/>
            <person name="Zhu M."/>
            <person name="He S."/>
            <person name="Zhang G."/>
        </authorList>
    </citation>
    <scope>NUCLEOTIDE SEQUENCE</scope>
    <source>
        <strain evidence="9">Bchr_001</strain>
    </source>
</reference>
<dbReference type="InterPro" id="IPR001496">
    <property type="entry name" value="SOCS_box"/>
</dbReference>
<evidence type="ECO:0000259" key="7">
    <source>
        <dbReference type="PROSITE" id="PS50225"/>
    </source>
</evidence>
<dbReference type="InterPro" id="IPR013783">
    <property type="entry name" value="Ig-like_fold"/>
</dbReference>
<feature type="domain" description="Ig-like" evidence="8">
    <location>
        <begin position="12"/>
        <end position="88"/>
    </location>
</feature>
<dbReference type="InterPro" id="IPR001680">
    <property type="entry name" value="WD40_rpt"/>
</dbReference>
<dbReference type="Gene3D" id="1.10.750.20">
    <property type="entry name" value="SOCS box"/>
    <property type="match status" value="1"/>
</dbReference>
<dbReference type="Gene3D" id="2.130.10.10">
    <property type="entry name" value="YVTN repeat-like/Quinoprotein amine dehydrogenase"/>
    <property type="match status" value="2"/>
</dbReference>
<evidence type="ECO:0000256" key="4">
    <source>
        <dbReference type="ARBA" id="ARBA00022786"/>
    </source>
</evidence>
<dbReference type="PROSITE" id="PS00678">
    <property type="entry name" value="WD_REPEATS_1"/>
    <property type="match status" value="1"/>
</dbReference>
<dbReference type="Pfam" id="PF13927">
    <property type="entry name" value="Ig_3"/>
    <property type="match status" value="1"/>
</dbReference>
<evidence type="ECO:0000313" key="9">
    <source>
        <dbReference type="EMBL" id="MBN3290872.1"/>
    </source>
</evidence>
<keyword evidence="3" id="KW-0677">Repeat</keyword>
<feature type="non-terminal residue" evidence="9">
    <location>
        <position position="616"/>
    </location>
</feature>
<dbReference type="InterPro" id="IPR036036">
    <property type="entry name" value="SOCS_box-like_dom_sf"/>
</dbReference>
<dbReference type="CDD" id="cd03733">
    <property type="entry name" value="SOCS_WSB_SWIP"/>
    <property type="match status" value="1"/>
</dbReference>
<dbReference type="PANTHER" id="PTHR15622">
    <property type="entry name" value="WD40 REPEAT PROTEIN"/>
    <property type="match status" value="1"/>
</dbReference>
<dbReference type="PANTHER" id="PTHR15622:SF1">
    <property type="entry name" value="WD REPEAT AND SOCS BOX-CONTAINING PROTEIN 2"/>
    <property type="match status" value="1"/>
</dbReference>
<dbReference type="InterPro" id="IPR015943">
    <property type="entry name" value="WD40/YVTN_repeat-like_dom_sf"/>
</dbReference>
<gene>
    <name evidence="9" type="primary">Wsb2</name>
    <name evidence="9" type="ORF">GTO92_0022605</name>
</gene>
<dbReference type="SMART" id="SM00969">
    <property type="entry name" value="SOCS_box"/>
    <property type="match status" value="1"/>
</dbReference>
<dbReference type="InterPro" id="IPR007110">
    <property type="entry name" value="Ig-like_dom"/>
</dbReference>
<name>A0ABS2YY21_POLSE</name>
<feature type="region of interest" description="Disordered" evidence="6">
    <location>
        <begin position="1"/>
        <end position="20"/>
    </location>
</feature>
<keyword evidence="10" id="KW-1185">Reference proteome</keyword>
<comment type="pathway">
    <text evidence="1">Protein modification; protein ubiquitination.</text>
</comment>
<dbReference type="InterPro" id="IPR011047">
    <property type="entry name" value="Quinoprotein_ADH-like_sf"/>
</dbReference>
<evidence type="ECO:0000256" key="5">
    <source>
        <dbReference type="PROSITE-ProRule" id="PRU00221"/>
    </source>
</evidence>
<evidence type="ECO:0000256" key="3">
    <source>
        <dbReference type="ARBA" id="ARBA00022737"/>
    </source>
</evidence>
<feature type="repeat" description="WD" evidence="5">
    <location>
        <begin position="379"/>
        <end position="421"/>
    </location>
</feature>
<keyword evidence="4" id="KW-0833">Ubl conjugation pathway</keyword>
<dbReference type="Pfam" id="PF07525">
    <property type="entry name" value="SOCS_box"/>
    <property type="match status" value="1"/>
</dbReference>
<organism evidence="9 10">
    <name type="scientific">Polypterus senegalus</name>
    <name type="common">Senegal bichir</name>
    <dbReference type="NCBI Taxonomy" id="55291"/>
    <lineage>
        <taxon>Eukaryota</taxon>
        <taxon>Metazoa</taxon>
        <taxon>Chordata</taxon>
        <taxon>Craniata</taxon>
        <taxon>Vertebrata</taxon>
        <taxon>Euteleostomi</taxon>
        <taxon>Actinopterygii</taxon>
        <taxon>Polypteriformes</taxon>
        <taxon>Polypteridae</taxon>
        <taxon>Polypterus</taxon>
    </lineage>
</organism>
<proteinExistence type="predicted"/>